<dbReference type="RefSeq" id="WP_211537210.1">
    <property type="nucleotide sequence ID" value="NZ_JAGSSV010000019.1"/>
</dbReference>
<evidence type="ECO:0000256" key="3">
    <source>
        <dbReference type="ARBA" id="ARBA00022840"/>
    </source>
</evidence>
<dbReference type="InterPro" id="IPR003439">
    <property type="entry name" value="ABC_transporter-like_ATP-bd"/>
</dbReference>
<dbReference type="InterPro" id="IPR003593">
    <property type="entry name" value="AAA+_ATPase"/>
</dbReference>
<keyword evidence="2" id="KW-0547">Nucleotide-binding</keyword>
<dbReference type="Gene3D" id="3.40.50.300">
    <property type="entry name" value="P-loop containing nucleotide triphosphate hydrolases"/>
    <property type="match status" value="1"/>
</dbReference>
<dbReference type="SMART" id="SM00382">
    <property type="entry name" value="AAA"/>
    <property type="match status" value="1"/>
</dbReference>
<gene>
    <name evidence="5" type="ORF">J9B83_12545</name>
</gene>
<dbReference type="InterPro" id="IPR027417">
    <property type="entry name" value="P-loop_NTPase"/>
</dbReference>
<protein>
    <submittedName>
        <fullName evidence="5">Metal ABC transporter ATP-binding protein</fullName>
    </submittedName>
</protein>
<evidence type="ECO:0000313" key="6">
    <source>
        <dbReference type="Proteomes" id="UP000679722"/>
    </source>
</evidence>
<comment type="caution">
    <text evidence="5">The sequence shown here is derived from an EMBL/GenBank/DDBJ whole genome shotgun (WGS) entry which is preliminary data.</text>
</comment>
<keyword evidence="3 5" id="KW-0067">ATP-binding</keyword>
<dbReference type="PROSITE" id="PS50893">
    <property type="entry name" value="ABC_TRANSPORTER_2"/>
    <property type="match status" value="1"/>
</dbReference>
<feature type="domain" description="ABC transporter" evidence="4">
    <location>
        <begin position="1"/>
        <end position="225"/>
    </location>
</feature>
<dbReference type="PANTHER" id="PTHR42734:SF7">
    <property type="entry name" value="ATP-BINDING COMPONENT OF ABC TRANSPORTER-RELATED"/>
    <property type="match status" value="1"/>
</dbReference>
<organism evidence="5 6">
    <name type="scientific">Marinomonas vulgaris</name>
    <dbReference type="NCBI Taxonomy" id="2823372"/>
    <lineage>
        <taxon>Bacteria</taxon>
        <taxon>Pseudomonadati</taxon>
        <taxon>Pseudomonadota</taxon>
        <taxon>Gammaproteobacteria</taxon>
        <taxon>Oceanospirillales</taxon>
        <taxon>Oceanospirillaceae</taxon>
        <taxon>Marinomonas</taxon>
    </lineage>
</organism>
<dbReference type="GO" id="GO:0005524">
    <property type="term" value="F:ATP binding"/>
    <property type="evidence" value="ECO:0007669"/>
    <property type="project" value="UniProtKB-KW"/>
</dbReference>
<evidence type="ECO:0000313" key="5">
    <source>
        <dbReference type="EMBL" id="MBR7889763.1"/>
    </source>
</evidence>
<keyword evidence="1" id="KW-0813">Transport</keyword>
<evidence type="ECO:0000256" key="2">
    <source>
        <dbReference type="ARBA" id="ARBA00022741"/>
    </source>
</evidence>
<dbReference type="Proteomes" id="UP000679722">
    <property type="component" value="Unassembled WGS sequence"/>
</dbReference>
<sequence length="235" mass="25680">MLLDKVAVVVQNNPLLTPSSATFFGGGWHGIAGPNGGGKSTLLKAIAGLLNHRGNISLQWPKGKGEVGYMPQLSPFDASLPITVSDFIRLHSDKQPVWQRYKTDPKIEAAIEKVSIQALLKKRIGTLSTGERQRVLLACALLNEPDMLLLDEPMAGVDKQGREQIIQLLQDFKNSGGTLIMIEHDWQIIQDCCDSLAWIDGGLKDHNAPSVVFEQLKSAHLSAFPSNVTELKHVS</sequence>
<dbReference type="PANTHER" id="PTHR42734">
    <property type="entry name" value="METAL TRANSPORT SYSTEM ATP-BINDING PROTEIN TM_0124-RELATED"/>
    <property type="match status" value="1"/>
</dbReference>
<dbReference type="InterPro" id="IPR050153">
    <property type="entry name" value="Metal_Ion_Import_ABC"/>
</dbReference>
<reference evidence="5 6" key="1">
    <citation type="submission" date="2021-04" db="EMBL/GenBank/DDBJ databases">
        <authorList>
            <person name="Sun C."/>
        </authorList>
    </citation>
    <scope>NUCLEOTIDE SEQUENCE [LARGE SCALE GENOMIC DNA]</scope>
    <source>
        <strain evidence="5 6">A79</strain>
    </source>
</reference>
<evidence type="ECO:0000256" key="1">
    <source>
        <dbReference type="ARBA" id="ARBA00022448"/>
    </source>
</evidence>
<evidence type="ECO:0000259" key="4">
    <source>
        <dbReference type="PROSITE" id="PS50893"/>
    </source>
</evidence>
<name>A0ABS5HDP9_9GAMM</name>
<reference evidence="6" key="2">
    <citation type="submission" date="2023-07" db="EMBL/GenBank/DDBJ databases">
        <title>Marinomonas vulgaris A79, complete genome.</title>
        <authorList>
            <person name="Ying J.-J."/>
        </authorList>
    </citation>
    <scope>NUCLEOTIDE SEQUENCE [LARGE SCALE GENOMIC DNA]</scope>
    <source>
        <strain evidence="6">A79</strain>
    </source>
</reference>
<keyword evidence="6" id="KW-1185">Reference proteome</keyword>
<accession>A0ABS5HDP9</accession>
<dbReference type="Pfam" id="PF00005">
    <property type="entry name" value="ABC_tran"/>
    <property type="match status" value="1"/>
</dbReference>
<proteinExistence type="predicted"/>
<dbReference type="EMBL" id="JAGSSV010000019">
    <property type="protein sequence ID" value="MBR7889763.1"/>
    <property type="molecule type" value="Genomic_DNA"/>
</dbReference>
<dbReference type="SUPFAM" id="SSF52540">
    <property type="entry name" value="P-loop containing nucleoside triphosphate hydrolases"/>
    <property type="match status" value="1"/>
</dbReference>